<dbReference type="SUPFAM" id="SSF52172">
    <property type="entry name" value="CheY-like"/>
    <property type="match status" value="2"/>
</dbReference>
<evidence type="ECO:0000256" key="7">
    <source>
        <dbReference type="ARBA" id="ARBA00022692"/>
    </source>
</evidence>
<evidence type="ECO:0000256" key="9">
    <source>
        <dbReference type="ARBA" id="ARBA00022777"/>
    </source>
</evidence>
<evidence type="ECO:0000256" key="13">
    <source>
        <dbReference type="ARBA" id="ARBA00023136"/>
    </source>
</evidence>
<dbReference type="Pfam" id="PF08447">
    <property type="entry name" value="PAS_3"/>
    <property type="match status" value="1"/>
</dbReference>
<evidence type="ECO:0000256" key="14">
    <source>
        <dbReference type="ARBA" id="ARBA00064003"/>
    </source>
</evidence>
<evidence type="ECO:0000256" key="1">
    <source>
        <dbReference type="ARBA" id="ARBA00000085"/>
    </source>
</evidence>
<dbReference type="Pfam" id="PF00497">
    <property type="entry name" value="SBP_bac_3"/>
    <property type="match status" value="2"/>
</dbReference>
<keyword evidence="11" id="KW-1133">Transmembrane helix</keyword>
<feature type="modified residue" description="4-aspartylphosphate" evidence="16">
    <location>
        <position position="1363"/>
    </location>
</feature>
<dbReference type="OrthoDB" id="9810730at2"/>
<dbReference type="InterPro" id="IPR000700">
    <property type="entry name" value="PAS-assoc_C"/>
</dbReference>
<dbReference type="InterPro" id="IPR013655">
    <property type="entry name" value="PAS_fold_3"/>
</dbReference>
<dbReference type="STRING" id="1445510.YC6258_03001"/>
<keyword evidence="7" id="KW-0812">Transmembrane</keyword>
<evidence type="ECO:0000256" key="6">
    <source>
        <dbReference type="ARBA" id="ARBA00022679"/>
    </source>
</evidence>
<keyword evidence="6" id="KW-0808">Transferase</keyword>
<comment type="catalytic activity">
    <reaction evidence="1">
        <text>ATP + protein L-histidine = ADP + protein N-phospho-L-histidine.</text>
        <dbReference type="EC" id="2.7.13.3"/>
    </reaction>
</comment>
<dbReference type="Gene3D" id="3.40.190.10">
    <property type="entry name" value="Periplasmic binding protein-like II"/>
    <property type="match status" value="4"/>
</dbReference>
<evidence type="ECO:0000259" key="21">
    <source>
        <dbReference type="PROSITE" id="PS50113"/>
    </source>
</evidence>
<evidence type="ECO:0000259" key="18">
    <source>
        <dbReference type="PROSITE" id="PS50109"/>
    </source>
</evidence>
<protein>
    <recommendedName>
        <fullName evidence="15">Sensory/regulatory protein RpfC</fullName>
        <ecNumber evidence="3">2.7.13.3</ecNumber>
    </recommendedName>
</protein>
<dbReference type="EMBL" id="CP007142">
    <property type="protein sequence ID" value="AJQ95039.1"/>
    <property type="molecule type" value="Genomic_DNA"/>
</dbReference>
<sequence length="1571" mass="175830">MDDFPIIQLRWLRYLSGILLILISSVVYAEQLSADETLILQAINEFQQDLTDAERYWLSEHRNIRVAVNPDYPPFSSRLPDDSYVGLGPDYLRVFGRMLGVKWVNVPAADWTEIVEIGVRQDVDVIVTSSDSQEYDSFFRLTETFLPVTVVIVTRRDNTSLQTPGDLHGRVVALIPNYAASAALVRDYPDIKGVFVRSPLECLQAVESGRAEACVESIEVSSHLMRMHQLNGLKFAAVFSGDLAPQGFAIRNDWPQLVALIDKALQILPEELKNRWYERQVQVDYKPQVSRSAAIEFRLTAQERSWLNQHNEFRVAFRPANYPVEFTDDHGRYTGISADYMKRVEELLGVRLTAVPLNVPQSVSTQLSRGRFDMTTAVDPKSWDGQGLLYTKPYLMLPMVIITREGSSYISNMSLLNNLPVSTVADDIATQLIRENHPSYILRPTKDVQSGLNMVLNGSAEAFIGNLTAISYIMSREGLTGLKVAGGTPYNYELAVGVVGNQPILTSILDKTLDVISENERNEIYRKWFSVTLEKRIDYTQWIRSIVIAGLAILLFFFWSLSLRRQVSRRTHELEVSQAKLNRAQELAHIGSWSISDVTTGQLQWSAETYRIFGVAVDTPITYSNFMEFVHPADREMMNRAWKQALRGDNYDIEHRIVVNQQVKWVEEKAELELAEDGSLKQCIGTVQDITERKLSSQELIKTTRALRVISSVNEAMVRAISEDRLLQDACYLVVHFGGYVRAWIGFAEYDEHCSIKPVSYAGCNSNSLSGFHWHWSESMQNRGLAGDAIVGHQFQIIQNVYTDDRYQVWRADAREYGYRSVAALPIDVGEALPAVLVIYAEAVNVFDDDELAMLRDLVADIGYGIQAIRAQQERKRVTAELMKSRDMLEIRVEERTRELEEARIQAVEANHAKSEFLAMMSHEIRTPINGIMGMAELALNTELNADSRGYIEKAFTSAHSLLGIINDVLDFSKIEAGHLELELMDFDLNDVLERITNVVGLRAQDKGLEFVFDIGSDVPMGLVGDPTRLGQVLINLGGNAVKFTERGEIVIRIQQQERTADRVTLRFDVKDTGIGIAEEKQRNLFDMFTQADNSVNRQYGGTGLGLSISKRLVEAMGGELKVNSRLGSGSTFYFSIQLGYGQDSFMSGRTMASAEREKHRILIVDDNVLSVDILSEMVAGLGFRVTGCTAANEAISELERAEKEGDPYSLVLLDWIMPDMDGVTLAKAVREHQQLQNPPVVVMVTAYDLGELSRQAREREIELHNMLVKPVTPSALLDSLVAALGDGVALTVPANSLIPASDEAMKTLLSGHRVLLVEDNEINQDMAMDALRQAGTSVALAENGQQAIDRLETEDFDIVLMDVHMPVMDGMTATKILRANPKYSDLPIIALTANALAGDRERFLSVGMNDYLSKPVRIQELLRTVAKWLARLNQTDQSPSEDQNVTKITSHDADTSARYEGLNVAEGLEYCNHNMGLYRRSLQKYLKYTDFVDQFNRLMADGDMDVAGRQAHTLKGSSGAIGAQQIQQLSKELQLACESSDIHRIDGILPELADALNITCGSIGQFLEGE</sequence>
<dbReference type="InterPro" id="IPR003018">
    <property type="entry name" value="GAF"/>
</dbReference>
<dbReference type="Pfam" id="PF13185">
    <property type="entry name" value="GAF_2"/>
    <property type="match status" value="1"/>
</dbReference>
<dbReference type="SUPFAM" id="SSF55785">
    <property type="entry name" value="PYP-like sensor domain (PAS domain)"/>
    <property type="match status" value="1"/>
</dbReference>
<keyword evidence="10" id="KW-0067">ATP-binding</keyword>
<dbReference type="Gene3D" id="1.20.120.160">
    <property type="entry name" value="HPT domain"/>
    <property type="match status" value="1"/>
</dbReference>
<dbReference type="Pfam" id="PF02518">
    <property type="entry name" value="HATPase_c"/>
    <property type="match status" value="1"/>
</dbReference>
<dbReference type="SMART" id="SM00062">
    <property type="entry name" value="PBPb"/>
    <property type="match status" value="2"/>
</dbReference>
<feature type="modified residue" description="4-aspartylphosphate" evidence="16">
    <location>
        <position position="1215"/>
    </location>
</feature>
<keyword evidence="4" id="KW-1003">Cell membrane</keyword>
<dbReference type="Gene3D" id="3.30.565.10">
    <property type="entry name" value="Histidine kinase-like ATPase, C-terminal domain"/>
    <property type="match status" value="1"/>
</dbReference>
<dbReference type="Pfam" id="PF00512">
    <property type="entry name" value="HisKA"/>
    <property type="match status" value="1"/>
</dbReference>
<dbReference type="PANTHER" id="PTHR45339:SF1">
    <property type="entry name" value="HYBRID SIGNAL TRANSDUCTION HISTIDINE KINASE J"/>
    <property type="match status" value="1"/>
</dbReference>
<dbReference type="FunFam" id="3.30.565.10:FF:000010">
    <property type="entry name" value="Sensor histidine kinase RcsC"/>
    <property type="match status" value="1"/>
</dbReference>
<proteinExistence type="predicted"/>
<dbReference type="PRINTS" id="PR00344">
    <property type="entry name" value="BCTRLSENSOR"/>
</dbReference>
<dbReference type="CDD" id="cd01007">
    <property type="entry name" value="PBP2_BvgS_HisK_like"/>
    <property type="match status" value="2"/>
</dbReference>
<dbReference type="RefSeq" id="WP_052830272.1">
    <property type="nucleotide sequence ID" value="NZ_CP007142.1"/>
</dbReference>
<evidence type="ECO:0000256" key="15">
    <source>
        <dbReference type="ARBA" id="ARBA00068150"/>
    </source>
</evidence>
<dbReference type="SUPFAM" id="SSF47226">
    <property type="entry name" value="Histidine-containing phosphotransfer domain, HPT domain"/>
    <property type="match status" value="1"/>
</dbReference>
<keyword evidence="5 16" id="KW-0597">Phosphoprotein</keyword>
<dbReference type="GO" id="GO:0005886">
    <property type="term" value="C:plasma membrane"/>
    <property type="evidence" value="ECO:0007669"/>
    <property type="project" value="UniProtKB-SubCell"/>
</dbReference>
<evidence type="ECO:0000256" key="10">
    <source>
        <dbReference type="ARBA" id="ARBA00022840"/>
    </source>
</evidence>
<feature type="domain" description="Response regulatory" evidence="19">
    <location>
        <begin position="1314"/>
        <end position="1430"/>
    </location>
</feature>
<dbReference type="InterPro" id="IPR001789">
    <property type="entry name" value="Sig_transdc_resp-reg_receiver"/>
</dbReference>
<evidence type="ECO:0000313" key="23">
    <source>
        <dbReference type="Proteomes" id="UP000032266"/>
    </source>
</evidence>
<dbReference type="CDD" id="cd00130">
    <property type="entry name" value="PAS"/>
    <property type="match status" value="1"/>
</dbReference>
<dbReference type="InterPro" id="IPR036890">
    <property type="entry name" value="HATPase_C_sf"/>
</dbReference>
<dbReference type="InterPro" id="IPR029016">
    <property type="entry name" value="GAF-like_dom_sf"/>
</dbReference>
<evidence type="ECO:0000256" key="4">
    <source>
        <dbReference type="ARBA" id="ARBA00022475"/>
    </source>
</evidence>
<accession>A0A0C5VX75</accession>
<dbReference type="InterPro" id="IPR003594">
    <property type="entry name" value="HATPase_dom"/>
</dbReference>
<dbReference type="InterPro" id="IPR011006">
    <property type="entry name" value="CheY-like_superfamily"/>
</dbReference>
<dbReference type="GO" id="GO:0005524">
    <property type="term" value="F:ATP binding"/>
    <property type="evidence" value="ECO:0007669"/>
    <property type="project" value="UniProtKB-KW"/>
</dbReference>
<evidence type="ECO:0000256" key="2">
    <source>
        <dbReference type="ARBA" id="ARBA00004651"/>
    </source>
</evidence>
<dbReference type="SUPFAM" id="SSF47384">
    <property type="entry name" value="Homodimeric domain of signal transducing histidine kinase"/>
    <property type="match status" value="1"/>
</dbReference>
<dbReference type="Proteomes" id="UP000032266">
    <property type="component" value="Chromosome"/>
</dbReference>
<dbReference type="InterPro" id="IPR005467">
    <property type="entry name" value="His_kinase_dom"/>
</dbReference>
<dbReference type="HOGENOM" id="CLU_245473_0_0_6"/>
<dbReference type="FunFam" id="1.10.287.130:FF:000002">
    <property type="entry name" value="Two-component osmosensing histidine kinase"/>
    <property type="match status" value="1"/>
</dbReference>
<dbReference type="EC" id="2.7.13.3" evidence="3"/>
<dbReference type="Gene3D" id="3.30.450.40">
    <property type="match status" value="1"/>
</dbReference>
<evidence type="ECO:0000259" key="19">
    <source>
        <dbReference type="PROSITE" id="PS50110"/>
    </source>
</evidence>
<dbReference type="SUPFAM" id="SSF55781">
    <property type="entry name" value="GAF domain-like"/>
    <property type="match status" value="1"/>
</dbReference>
<comment type="subcellular location">
    <subcellularLocation>
        <location evidence="2">Cell membrane</location>
        <topology evidence="2">Multi-pass membrane protein</topology>
    </subcellularLocation>
</comment>
<dbReference type="SMART" id="SM00388">
    <property type="entry name" value="HisKA"/>
    <property type="match status" value="1"/>
</dbReference>
<keyword evidence="23" id="KW-1185">Reference proteome</keyword>
<feature type="coiled-coil region" evidence="17">
    <location>
        <begin position="886"/>
        <end position="913"/>
    </location>
</feature>
<dbReference type="SMART" id="SM00448">
    <property type="entry name" value="REC"/>
    <property type="match status" value="2"/>
</dbReference>
<evidence type="ECO:0000256" key="12">
    <source>
        <dbReference type="ARBA" id="ARBA00023012"/>
    </source>
</evidence>
<name>A0A0C5VX75_9GAMM</name>
<dbReference type="InterPro" id="IPR035965">
    <property type="entry name" value="PAS-like_dom_sf"/>
</dbReference>
<dbReference type="InterPro" id="IPR003661">
    <property type="entry name" value="HisK_dim/P_dom"/>
</dbReference>
<dbReference type="PROSITE" id="PS50113">
    <property type="entry name" value="PAC"/>
    <property type="match status" value="1"/>
</dbReference>
<keyword evidence="12" id="KW-0902">Two-component regulatory system</keyword>
<feature type="domain" description="PAS" evidence="20">
    <location>
        <begin position="605"/>
        <end position="649"/>
    </location>
</feature>
<keyword evidence="13" id="KW-0472">Membrane</keyword>
<dbReference type="CDD" id="cd00088">
    <property type="entry name" value="HPT"/>
    <property type="match status" value="1"/>
</dbReference>
<feature type="domain" description="Response regulatory" evidence="19">
    <location>
        <begin position="1161"/>
        <end position="1285"/>
    </location>
</feature>
<dbReference type="InterPro" id="IPR004358">
    <property type="entry name" value="Sig_transdc_His_kin-like_C"/>
</dbReference>
<dbReference type="InterPro" id="IPR036641">
    <property type="entry name" value="HPT_dom_sf"/>
</dbReference>
<dbReference type="Gene3D" id="3.30.450.20">
    <property type="entry name" value="PAS domain"/>
    <property type="match status" value="1"/>
</dbReference>
<keyword evidence="9 22" id="KW-0418">Kinase</keyword>
<evidence type="ECO:0000313" key="22">
    <source>
        <dbReference type="EMBL" id="AJQ95039.1"/>
    </source>
</evidence>
<organism evidence="22 23">
    <name type="scientific">Gynuella sunshinyii YC6258</name>
    <dbReference type="NCBI Taxonomy" id="1445510"/>
    <lineage>
        <taxon>Bacteria</taxon>
        <taxon>Pseudomonadati</taxon>
        <taxon>Pseudomonadota</taxon>
        <taxon>Gammaproteobacteria</taxon>
        <taxon>Oceanospirillales</taxon>
        <taxon>Saccharospirillaceae</taxon>
        <taxon>Gynuella</taxon>
    </lineage>
</organism>
<evidence type="ECO:0000256" key="16">
    <source>
        <dbReference type="PROSITE-ProRule" id="PRU00169"/>
    </source>
</evidence>
<dbReference type="SMART" id="SM00073">
    <property type="entry name" value="HPT"/>
    <property type="match status" value="1"/>
</dbReference>
<feature type="domain" description="Histidine kinase" evidence="18">
    <location>
        <begin position="920"/>
        <end position="1141"/>
    </location>
</feature>
<dbReference type="Gene3D" id="2.10.70.100">
    <property type="match status" value="1"/>
</dbReference>
<gene>
    <name evidence="22" type="ORF">YC6258_03001</name>
</gene>
<evidence type="ECO:0000256" key="5">
    <source>
        <dbReference type="ARBA" id="ARBA00022553"/>
    </source>
</evidence>
<dbReference type="GO" id="GO:0000155">
    <property type="term" value="F:phosphorelay sensor kinase activity"/>
    <property type="evidence" value="ECO:0007669"/>
    <property type="project" value="InterPro"/>
</dbReference>
<dbReference type="PANTHER" id="PTHR45339">
    <property type="entry name" value="HYBRID SIGNAL TRANSDUCTION HISTIDINE KINASE J"/>
    <property type="match status" value="1"/>
</dbReference>
<dbReference type="PROSITE" id="PS50112">
    <property type="entry name" value="PAS"/>
    <property type="match status" value="1"/>
</dbReference>
<dbReference type="KEGG" id="gsn:YC6258_03001"/>
<evidence type="ECO:0000256" key="3">
    <source>
        <dbReference type="ARBA" id="ARBA00012438"/>
    </source>
</evidence>
<dbReference type="CDD" id="cd16922">
    <property type="entry name" value="HATPase_EvgS-ArcB-TorS-like"/>
    <property type="match status" value="1"/>
</dbReference>
<evidence type="ECO:0000256" key="11">
    <source>
        <dbReference type="ARBA" id="ARBA00022989"/>
    </source>
</evidence>
<dbReference type="SUPFAM" id="SSF55874">
    <property type="entry name" value="ATPase domain of HSP90 chaperone/DNA topoisomerase II/histidine kinase"/>
    <property type="match status" value="1"/>
</dbReference>
<dbReference type="Gene3D" id="1.10.287.130">
    <property type="match status" value="1"/>
</dbReference>
<dbReference type="PROSITE" id="PS50110">
    <property type="entry name" value="RESPONSE_REGULATORY"/>
    <property type="match status" value="2"/>
</dbReference>
<feature type="domain" description="PAC" evidence="21">
    <location>
        <begin position="649"/>
        <end position="702"/>
    </location>
</feature>
<dbReference type="InterPro" id="IPR008207">
    <property type="entry name" value="Sig_transdc_His_kin_Hpt_dom"/>
</dbReference>
<dbReference type="PROSITE" id="PS50109">
    <property type="entry name" value="HIS_KIN"/>
    <property type="match status" value="1"/>
</dbReference>
<dbReference type="SMART" id="SM00387">
    <property type="entry name" value="HATPase_c"/>
    <property type="match status" value="1"/>
</dbReference>
<dbReference type="CDD" id="cd17546">
    <property type="entry name" value="REC_hyHK_CKI1_RcsC-like"/>
    <property type="match status" value="2"/>
</dbReference>
<dbReference type="SUPFAM" id="SSF53850">
    <property type="entry name" value="Periplasmic binding protein-like II"/>
    <property type="match status" value="2"/>
</dbReference>
<evidence type="ECO:0000259" key="20">
    <source>
        <dbReference type="PROSITE" id="PS50112"/>
    </source>
</evidence>
<comment type="subunit">
    <text evidence="14">At low DSF concentrations, interacts with RpfF.</text>
</comment>
<dbReference type="Pfam" id="PF01627">
    <property type="entry name" value="Hpt"/>
    <property type="match status" value="1"/>
</dbReference>
<keyword evidence="8" id="KW-0547">Nucleotide-binding</keyword>
<reference evidence="22 23" key="1">
    <citation type="submission" date="2014-01" db="EMBL/GenBank/DDBJ databases">
        <title>Full genme sequencing of cellulolytic bacterium Gynuella sunshinyii YC6258T gen. nov., sp. nov.</title>
        <authorList>
            <person name="Khan H."/>
            <person name="Chung E.J."/>
            <person name="Chung Y.R."/>
        </authorList>
    </citation>
    <scope>NUCLEOTIDE SEQUENCE [LARGE SCALE GENOMIC DNA]</scope>
    <source>
        <strain evidence="22 23">YC6258</strain>
    </source>
</reference>
<evidence type="ECO:0000256" key="8">
    <source>
        <dbReference type="ARBA" id="ARBA00022741"/>
    </source>
</evidence>
<evidence type="ECO:0000256" key="17">
    <source>
        <dbReference type="SAM" id="Coils"/>
    </source>
</evidence>
<dbReference type="InterPro" id="IPR000014">
    <property type="entry name" value="PAS"/>
</dbReference>
<dbReference type="Pfam" id="PF00072">
    <property type="entry name" value="Response_reg"/>
    <property type="match status" value="2"/>
</dbReference>
<dbReference type="Gene3D" id="3.40.50.2300">
    <property type="match status" value="2"/>
</dbReference>
<dbReference type="InterPro" id="IPR036097">
    <property type="entry name" value="HisK_dim/P_sf"/>
</dbReference>
<keyword evidence="17" id="KW-0175">Coiled coil</keyword>
<dbReference type="CDD" id="cd00082">
    <property type="entry name" value="HisKA"/>
    <property type="match status" value="1"/>
</dbReference>
<dbReference type="InterPro" id="IPR001638">
    <property type="entry name" value="Solute-binding_3/MltF_N"/>
</dbReference>